<sequence length="290" mass="32299">MGSGKEGEPLNPKDMMKMKKPSRLGPKAPNPKSKFNNKKKKLNNIDKKKNKNDSSDKVGAKKPKPQAKPISPSQQLNSFLDQFQSANNLQLSSLESDSLTEACILDLSQGLDQEVSTLGKQVKAAFGPSWKEVLCEGQLMEGKIDPGNPAVLIISASALRSLEFLRGLRPLTRECPAAKLFSKHMKVDDQVSILKNRVNIASGTPSRIKKLIDVEALGLSRLSIIVLDMHTDVKGYSLFTLPQVREEFWDLYKNYFHQRLLQGDTRICLFGRIPIGTDGKKKQNKQVSEQ</sequence>
<protein>
    <recommendedName>
        <fullName evidence="4">Protein CMSS1</fullName>
    </recommendedName>
</protein>
<evidence type="ECO:0000256" key="1">
    <source>
        <dbReference type="SAM" id="MobiDB-lite"/>
    </source>
</evidence>
<dbReference type="EMBL" id="JARBHA010000005">
    <property type="protein sequence ID" value="KAJ9701304.1"/>
    <property type="molecule type" value="Genomic_DNA"/>
</dbReference>
<dbReference type="GO" id="GO:0005634">
    <property type="term" value="C:nucleus"/>
    <property type="evidence" value="ECO:0007669"/>
    <property type="project" value="TreeGrafter"/>
</dbReference>
<accession>A0AA39DZ29</accession>
<evidence type="ECO:0000313" key="3">
    <source>
        <dbReference type="Proteomes" id="UP001168098"/>
    </source>
</evidence>
<dbReference type="PANTHER" id="PTHR24030">
    <property type="entry name" value="PROTEIN CMSS1"/>
    <property type="match status" value="1"/>
</dbReference>
<keyword evidence="3" id="KW-1185">Reference proteome</keyword>
<reference evidence="2 3" key="1">
    <citation type="journal article" date="2023" name="BMC Biotechnol.">
        <title>Vitis rotundifolia cv Carlos genome sequencing.</title>
        <authorList>
            <person name="Huff M."/>
            <person name="Hulse-Kemp A."/>
            <person name="Scheffler B."/>
            <person name="Youngblood R."/>
            <person name="Simpson S."/>
            <person name="Babiker E."/>
            <person name="Staton M."/>
        </authorList>
    </citation>
    <scope>NUCLEOTIDE SEQUENCE [LARGE SCALE GENOMIC DNA]</scope>
    <source>
        <tissue evidence="2">Leaf</tissue>
    </source>
</reference>
<name>A0AA39DZ29_VITRO</name>
<organism evidence="2 3">
    <name type="scientific">Vitis rotundifolia</name>
    <name type="common">Muscadine grape</name>
    <dbReference type="NCBI Taxonomy" id="103349"/>
    <lineage>
        <taxon>Eukaryota</taxon>
        <taxon>Viridiplantae</taxon>
        <taxon>Streptophyta</taxon>
        <taxon>Embryophyta</taxon>
        <taxon>Tracheophyta</taxon>
        <taxon>Spermatophyta</taxon>
        <taxon>Magnoliopsida</taxon>
        <taxon>eudicotyledons</taxon>
        <taxon>Gunneridae</taxon>
        <taxon>Pentapetalae</taxon>
        <taxon>rosids</taxon>
        <taxon>Vitales</taxon>
        <taxon>Vitaceae</taxon>
        <taxon>Viteae</taxon>
        <taxon>Vitis</taxon>
    </lineage>
</organism>
<dbReference type="Pfam" id="PF14617">
    <property type="entry name" value="CMS1"/>
    <property type="match status" value="1"/>
</dbReference>
<dbReference type="InterPro" id="IPR032704">
    <property type="entry name" value="Cms1"/>
</dbReference>
<feature type="region of interest" description="Disordered" evidence="1">
    <location>
        <begin position="1"/>
        <end position="73"/>
    </location>
</feature>
<dbReference type="AlphaFoldDB" id="A0AA39DZ29"/>
<evidence type="ECO:0008006" key="4">
    <source>
        <dbReference type="Google" id="ProtNLM"/>
    </source>
</evidence>
<dbReference type="Proteomes" id="UP001168098">
    <property type="component" value="Unassembled WGS sequence"/>
</dbReference>
<dbReference type="GO" id="GO:0030686">
    <property type="term" value="C:90S preribosome"/>
    <property type="evidence" value="ECO:0007669"/>
    <property type="project" value="TreeGrafter"/>
</dbReference>
<proteinExistence type="predicted"/>
<dbReference type="PANTHER" id="PTHR24030:SF0">
    <property type="entry name" value="PROTEIN CMSS1"/>
    <property type="match status" value="1"/>
</dbReference>
<evidence type="ECO:0000313" key="2">
    <source>
        <dbReference type="EMBL" id="KAJ9701304.1"/>
    </source>
</evidence>
<comment type="caution">
    <text evidence="2">The sequence shown here is derived from an EMBL/GenBank/DDBJ whole genome shotgun (WGS) entry which is preliminary data.</text>
</comment>
<feature type="compositionally biased region" description="Basic and acidic residues" evidence="1">
    <location>
        <begin position="43"/>
        <end position="59"/>
    </location>
</feature>
<gene>
    <name evidence="2" type="ORF">PVL29_006587</name>
</gene>